<gene>
    <name evidence="2" type="ORF">GCM10010393_01300</name>
</gene>
<dbReference type="SUPFAM" id="SSF52402">
    <property type="entry name" value="Adenine nucleotide alpha hydrolases-like"/>
    <property type="match status" value="1"/>
</dbReference>
<name>A0ABP5Y8A6_9ACTN</name>
<evidence type="ECO:0000313" key="2">
    <source>
        <dbReference type="EMBL" id="GAA2475209.1"/>
    </source>
</evidence>
<accession>A0ABP5Y8A6</accession>
<comment type="caution">
    <text evidence="2">The sequence shown here is derived from an EMBL/GenBank/DDBJ whole genome shotgun (WGS) entry which is preliminary data.</text>
</comment>
<evidence type="ECO:0000313" key="3">
    <source>
        <dbReference type="Proteomes" id="UP001499942"/>
    </source>
</evidence>
<reference evidence="3" key="1">
    <citation type="journal article" date="2019" name="Int. J. Syst. Evol. Microbiol.">
        <title>The Global Catalogue of Microorganisms (GCM) 10K type strain sequencing project: providing services to taxonomists for standard genome sequencing and annotation.</title>
        <authorList>
            <consortium name="The Broad Institute Genomics Platform"/>
            <consortium name="The Broad Institute Genome Sequencing Center for Infectious Disease"/>
            <person name="Wu L."/>
            <person name="Ma J."/>
        </authorList>
    </citation>
    <scope>NUCLEOTIDE SEQUENCE [LARGE SCALE GENOMIC DNA]</scope>
    <source>
        <strain evidence="3">JCM 5062</strain>
    </source>
</reference>
<dbReference type="CDD" id="cd00293">
    <property type="entry name" value="USP-like"/>
    <property type="match status" value="1"/>
</dbReference>
<protein>
    <recommendedName>
        <fullName evidence="1">UspA domain-containing protein</fullName>
    </recommendedName>
</protein>
<sequence>MVTGRIVVGVDGSEPSLKALEWAARQAELTGGTLEAVIGWEYPATGWSGITPAPAPALPPEYDPEDIARRTLDEAVTATLGDAAAVFVGRRAVHGHAAQALLESARAPPSWWSATAAAAASRRRSSAR</sequence>
<organism evidence="2 3">
    <name type="scientific">Streptomyces gobitricini</name>
    <dbReference type="NCBI Taxonomy" id="68211"/>
    <lineage>
        <taxon>Bacteria</taxon>
        <taxon>Bacillati</taxon>
        <taxon>Actinomycetota</taxon>
        <taxon>Actinomycetes</taxon>
        <taxon>Kitasatosporales</taxon>
        <taxon>Streptomycetaceae</taxon>
        <taxon>Streptomyces</taxon>
    </lineage>
</organism>
<dbReference type="InterPro" id="IPR014729">
    <property type="entry name" value="Rossmann-like_a/b/a_fold"/>
</dbReference>
<dbReference type="Gene3D" id="3.40.50.620">
    <property type="entry name" value="HUPs"/>
    <property type="match status" value="1"/>
</dbReference>
<evidence type="ECO:0000259" key="1">
    <source>
        <dbReference type="Pfam" id="PF00582"/>
    </source>
</evidence>
<proteinExistence type="predicted"/>
<dbReference type="Proteomes" id="UP001499942">
    <property type="component" value="Unassembled WGS sequence"/>
</dbReference>
<keyword evidence="3" id="KW-1185">Reference proteome</keyword>
<dbReference type="Pfam" id="PF00582">
    <property type="entry name" value="Usp"/>
    <property type="match status" value="1"/>
</dbReference>
<dbReference type="EMBL" id="BAAASR010000001">
    <property type="protein sequence ID" value="GAA2475209.1"/>
    <property type="molecule type" value="Genomic_DNA"/>
</dbReference>
<feature type="domain" description="UspA" evidence="1">
    <location>
        <begin position="5"/>
        <end position="106"/>
    </location>
</feature>
<dbReference type="InterPro" id="IPR006016">
    <property type="entry name" value="UspA"/>
</dbReference>